<comment type="caution">
    <text evidence="3">The sequence shown here is derived from an EMBL/GenBank/DDBJ whole genome shotgun (WGS) entry which is preliminary data.</text>
</comment>
<evidence type="ECO:0000313" key="4">
    <source>
        <dbReference type="Proteomes" id="UP001189429"/>
    </source>
</evidence>
<dbReference type="EMBL" id="CAUYUJ010000903">
    <property type="protein sequence ID" value="CAK0793111.1"/>
    <property type="molecule type" value="Genomic_DNA"/>
</dbReference>
<dbReference type="Gene3D" id="1.25.40.10">
    <property type="entry name" value="Tetratricopeptide repeat domain"/>
    <property type="match status" value="1"/>
</dbReference>
<dbReference type="NCBIfam" id="TIGR00756">
    <property type="entry name" value="PPR"/>
    <property type="match status" value="2"/>
</dbReference>
<feature type="repeat" description="PPR" evidence="2">
    <location>
        <begin position="81"/>
        <end position="115"/>
    </location>
</feature>
<gene>
    <name evidence="3" type="ORF">PCOR1329_LOCUS3519</name>
</gene>
<keyword evidence="1" id="KW-0677">Repeat</keyword>
<proteinExistence type="predicted"/>
<protein>
    <recommendedName>
        <fullName evidence="5">Pentatricopeptide repeat-containing protein, chloroplastic</fullName>
    </recommendedName>
</protein>
<dbReference type="PANTHER" id="PTHR47447:SF17">
    <property type="entry name" value="OS12G0638900 PROTEIN"/>
    <property type="match status" value="1"/>
</dbReference>
<feature type="repeat" description="PPR" evidence="2">
    <location>
        <begin position="9"/>
        <end position="43"/>
    </location>
</feature>
<accession>A0ABN9PJE7</accession>
<evidence type="ECO:0000256" key="1">
    <source>
        <dbReference type="ARBA" id="ARBA00022737"/>
    </source>
</evidence>
<dbReference type="Proteomes" id="UP001189429">
    <property type="component" value="Unassembled WGS sequence"/>
</dbReference>
<evidence type="ECO:0000313" key="3">
    <source>
        <dbReference type="EMBL" id="CAK0793111.1"/>
    </source>
</evidence>
<reference evidence="3" key="1">
    <citation type="submission" date="2023-10" db="EMBL/GenBank/DDBJ databases">
        <authorList>
            <person name="Chen Y."/>
            <person name="Shah S."/>
            <person name="Dougan E. K."/>
            <person name="Thang M."/>
            <person name="Chan C."/>
        </authorList>
    </citation>
    <scope>NUCLEOTIDE SEQUENCE [LARGE SCALE GENOMIC DNA]</scope>
</reference>
<dbReference type="PANTHER" id="PTHR47447">
    <property type="entry name" value="OS03G0856100 PROTEIN"/>
    <property type="match status" value="1"/>
</dbReference>
<dbReference type="InterPro" id="IPR011990">
    <property type="entry name" value="TPR-like_helical_dom_sf"/>
</dbReference>
<dbReference type="PROSITE" id="PS51257">
    <property type="entry name" value="PROKAR_LIPOPROTEIN"/>
    <property type="match status" value="1"/>
</dbReference>
<evidence type="ECO:0000256" key="2">
    <source>
        <dbReference type="PROSITE-ProRule" id="PRU00708"/>
    </source>
</evidence>
<feature type="repeat" description="PPR" evidence="2">
    <location>
        <begin position="116"/>
        <end position="150"/>
    </location>
</feature>
<organism evidence="3 4">
    <name type="scientific">Prorocentrum cordatum</name>
    <dbReference type="NCBI Taxonomy" id="2364126"/>
    <lineage>
        <taxon>Eukaryota</taxon>
        <taxon>Sar</taxon>
        <taxon>Alveolata</taxon>
        <taxon>Dinophyceae</taxon>
        <taxon>Prorocentrales</taxon>
        <taxon>Prorocentraceae</taxon>
        <taxon>Prorocentrum</taxon>
    </lineage>
</organism>
<dbReference type="PROSITE" id="PS51375">
    <property type="entry name" value="PPR"/>
    <property type="match status" value="3"/>
</dbReference>
<evidence type="ECO:0008006" key="5">
    <source>
        <dbReference type="Google" id="ProtNLM"/>
    </source>
</evidence>
<dbReference type="Pfam" id="PF13812">
    <property type="entry name" value="PPR_3"/>
    <property type="match status" value="2"/>
</dbReference>
<dbReference type="InterPro" id="IPR002885">
    <property type="entry name" value="PPR_rpt"/>
</dbReference>
<keyword evidence="4" id="KW-1185">Reference proteome</keyword>
<sequence length="230" mass="25081">MRDLKVEADIITYSAGISACERAGQWQRSLVLLSEMSWAKLAPNVIFFSYNAGISACEKGAQWQWALALLREMREAKLDPNTISYSAGTSACEKGGEWQRALAILSEIWESKLEPNVISYSAGISACGKGQQWQRALAMLSEMKEAKLEPNAIYLQRWDQRVREGRAVAVGAGAAQRDVRGEGGTQRLSYHVGIGACEKANCLCPEGWFLPRPSRGGLPRSAMAIASPAA</sequence>
<name>A0ABN9PJE7_9DINO</name>